<organism evidence="1 2">
    <name type="scientific">Anopheles quadriannulatus</name>
    <name type="common">Mosquito</name>
    <dbReference type="NCBI Taxonomy" id="34691"/>
    <lineage>
        <taxon>Eukaryota</taxon>
        <taxon>Metazoa</taxon>
        <taxon>Ecdysozoa</taxon>
        <taxon>Arthropoda</taxon>
        <taxon>Hexapoda</taxon>
        <taxon>Insecta</taxon>
        <taxon>Pterygota</taxon>
        <taxon>Neoptera</taxon>
        <taxon>Endopterygota</taxon>
        <taxon>Diptera</taxon>
        <taxon>Nematocera</taxon>
        <taxon>Culicoidea</taxon>
        <taxon>Culicidae</taxon>
        <taxon>Anophelinae</taxon>
        <taxon>Anopheles</taxon>
    </lineage>
</organism>
<name>A0A182XQY3_ANOQN</name>
<sequence length="50" mass="5464">LDQFGIVQRSVASSPSLDLVSSARPTTSQVLFLPFPVAIPVEFIHRFVPP</sequence>
<proteinExistence type="predicted"/>
<dbReference type="Proteomes" id="UP000076407">
    <property type="component" value="Unassembled WGS sequence"/>
</dbReference>
<evidence type="ECO:0000313" key="2">
    <source>
        <dbReference type="Proteomes" id="UP000076407"/>
    </source>
</evidence>
<dbReference type="EnsemblMetazoa" id="AQUA014268-RA">
    <property type="protein sequence ID" value="AQUA014268-PA"/>
    <property type="gene ID" value="AQUA014268"/>
</dbReference>
<dbReference type="AlphaFoldDB" id="A0A182XQY3"/>
<reference evidence="1" key="1">
    <citation type="submission" date="2020-05" db="UniProtKB">
        <authorList>
            <consortium name="EnsemblMetazoa"/>
        </authorList>
    </citation>
    <scope>IDENTIFICATION</scope>
    <source>
        <strain evidence="1">SANGQUA</strain>
    </source>
</reference>
<accession>A0A182XQY3</accession>
<keyword evidence="2" id="KW-1185">Reference proteome</keyword>
<evidence type="ECO:0000313" key="1">
    <source>
        <dbReference type="EnsemblMetazoa" id="AQUA014268-PA"/>
    </source>
</evidence>
<dbReference type="VEuPathDB" id="VectorBase:AQUA014268"/>
<protein>
    <submittedName>
        <fullName evidence="1">Uncharacterized protein</fullName>
    </submittedName>
</protein>